<dbReference type="PRINTS" id="PR00099">
    <property type="entry name" value="CPSGATASE"/>
</dbReference>
<dbReference type="InterPro" id="IPR029062">
    <property type="entry name" value="Class_I_gatase-like"/>
</dbReference>
<dbReference type="EC" id="4.1.3.27" evidence="1"/>
<dbReference type="GO" id="GO:0004048">
    <property type="term" value="F:anthranilate phosphoribosyltransferase activity"/>
    <property type="evidence" value="ECO:0007669"/>
    <property type="project" value="TreeGrafter"/>
</dbReference>
<dbReference type="Proteomes" id="UP000274661">
    <property type="component" value="Unassembled WGS sequence"/>
</dbReference>
<dbReference type="SUPFAM" id="SSF52317">
    <property type="entry name" value="Class I glutamine amidotransferase-like"/>
    <property type="match status" value="1"/>
</dbReference>
<dbReference type="Pfam" id="PF00117">
    <property type="entry name" value="GATase"/>
    <property type="match status" value="1"/>
</dbReference>
<protein>
    <recommendedName>
        <fullName evidence="1">anthranilate synthase</fullName>
        <ecNumber evidence="1">4.1.3.27</ecNumber>
    </recommendedName>
</protein>
<dbReference type="Gene3D" id="3.40.50.880">
    <property type="match status" value="1"/>
</dbReference>
<evidence type="ECO:0000259" key="5">
    <source>
        <dbReference type="Pfam" id="PF00117"/>
    </source>
</evidence>
<gene>
    <name evidence="6" type="ORF">HMF7854_09360</name>
</gene>
<dbReference type="RefSeq" id="WP_126718855.1">
    <property type="nucleotide sequence ID" value="NZ_RWJF01000001.1"/>
</dbReference>
<comment type="catalytic activity">
    <reaction evidence="4">
        <text>chorismate + L-glutamine = anthranilate + pyruvate + L-glutamate + H(+)</text>
        <dbReference type="Rhea" id="RHEA:21732"/>
        <dbReference type="ChEBI" id="CHEBI:15361"/>
        <dbReference type="ChEBI" id="CHEBI:15378"/>
        <dbReference type="ChEBI" id="CHEBI:16567"/>
        <dbReference type="ChEBI" id="CHEBI:29748"/>
        <dbReference type="ChEBI" id="CHEBI:29985"/>
        <dbReference type="ChEBI" id="CHEBI:58359"/>
        <dbReference type="EC" id="4.1.3.27"/>
    </reaction>
</comment>
<evidence type="ECO:0000256" key="3">
    <source>
        <dbReference type="ARBA" id="ARBA00023239"/>
    </source>
</evidence>
<evidence type="ECO:0000256" key="2">
    <source>
        <dbReference type="ARBA" id="ARBA00022962"/>
    </source>
</evidence>
<evidence type="ECO:0000313" key="6">
    <source>
        <dbReference type="EMBL" id="RST31022.1"/>
    </source>
</evidence>
<keyword evidence="7" id="KW-1185">Reference proteome</keyword>
<reference evidence="6 7" key="1">
    <citation type="submission" date="2018-12" db="EMBL/GenBank/DDBJ databases">
        <title>Sphingomonas sp. HMF7854 Genome sequencing and assembly.</title>
        <authorList>
            <person name="Cha I."/>
            <person name="Kang H."/>
            <person name="Kim H."/>
            <person name="Kang J."/>
            <person name="Joh K."/>
        </authorList>
    </citation>
    <scope>NUCLEOTIDE SEQUENCE [LARGE SCALE GENOMIC DNA]</scope>
    <source>
        <strain evidence="6 7">HMF7854</strain>
    </source>
</reference>
<organism evidence="6 7">
    <name type="scientific">Sphingomonas ginkgonis</name>
    <dbReference type="NCBI Taxonomy" id="2315330"/>
    <lineage>
        <taxon>Bacteria</taxon>
        <taxon>Pseudomonadati</taxon>
        <taxon>Pseudomonadota</taxon>
        <taxon>Alphaproteobacteria</taxon>
        <taxon>Sphingomonadales</taxon>
        <taxon>Sphingomonadaceae</taxon>
        <taxon>Sphingomonas</taxon>
    </lineage>
</organism>
<dbReference type="OrthoDB" id="9803598at2"/>
<dbReference type="NCBIfam" id="TIGR00566">
    <property type="entry name" value="trpG_papA"/>
    <property type="match status" value="1"/>
</dbReference>
<dbReference type="EMBL" id="RWJF01000001">
    <property type="protein sequence ID" value="RST31022.1"/>
    <property type="molecule type" value="Genomic_DNA"/>
</dbReference>
<accession>A0A429VB01</accession>
<dbReference type="InterPro" id="IPR017926">
    <property type="entry name" value="GATASE"/>
</dbReference>
<evidence type="ECO:0000313" key="7">
    <source>
        <dbReference type="Proteomes" id="UP000274661"/>
    </source>
</evidence>
<dbReference type="AlphaFoldDB" id="A0A429VB01"/>
<dbReference type="PANTHER" id="PTHR43418">
    <property type="entry name" value="MULTIFUNCTIONAL TRYPTOPHAN BIOSYNTHESIS PROTEIN-RELATED"/>
    <property type="match status" value="1"/>
</dbReference>
<proteinExistence type="predicted"/>
<dbReference type="CDD" id="cd01743">
    <property type="entry name" value="GATase1_Anthranilate_Synthase"/>
    <property type="match status" value="1"/>
</dbReference>
<dbReference type="InterPro" id="IPR050472">
    <property type="entry name" value="Anth_synth/Amidotransfase"/>
</dbReference>
<feature type="domain" description="Glutamine amidotransferase" evidence="5">
    <location>
        <begin position="6"/>
        <end position="186"/>
    </location>
</feature>
<dbReference type="PRINTS" id="PR00097">
    <property type="entry name" value="ANTSNTHASEII"/>
</dbReference>
<sequence>MIDQVVMIDNLDSFTFNLVEAVERLGAEVTVLRNTVAPEEALALAEERGALILLSPGPGTPEDSGCCSELIDLARGKVPLFGVCLGHQAIVQRAGGAVQRAPAPVHGKASLLEHDGEGPFAGLPSPQRIARYHSLSTPAVPESFVVHGEIDGMAMAISHPEALQMGVQFHPESVLTPAGGAMLRNVLDWAERCRRAR</sequence>
<dbReference type="PRINTS" id="PR00096">
    <property type="entry name" value="GATASE"/>
</dbReference>
<evidence type="ECO:0000256" key="4">
    <source>
        <dbReference type="ARBA" id="ARBA00047683"/>
    </source>
</evidence>
<dbReference type="PANTHER" id="PTHR43418:SF2">
    <property type="entry name" value="BIFUNCTIONAL PROTEIN TRPGD"/>
    <property type="match status" value="1"/>
</dbReference>
<dbReference type="InterPro" id="IPR006221">
    <property type="entry name" value="TrpG/PapA_dom"/>
</dbReference>
<comment type="caution">
    <text evidence="6">The sequence shown here is derived from an EMBL/GenBank/DDBJ whole genome shotgun (WGS) entry which is preliminary data.</text>
</comment>
<dbReference type="GO" id="GO:0005829">
    <property type="term" value="C:cytosol"/>
    <property type="evidence" value="ECO:0007669"/>
    <property type="project" value="TreeGrafter"/>
</dbReference>
<dbReference type="GO" id="GO:0002047">
    <property type="term" value="P:phenazine biosynthetic process"/>
    <property type="evidence" value="ECO:0007669"/>
    <property type="project" value="TreeGrafter"/>
</dbReference>
<dbReference type="GO" id="GO:0000162">
    <property type="term" value="P:L-tryptophan biosynthetic process"/>
    <property type="evidence" value="ECO:0007669"/>
    <property type="project" value="TreeGrafter"/>
</dbReference>
<keyword evidence="3" id="KW-0456">Lyase</keyword>
<evidence type="ECO:0000256" key="1">
    <source>
        <dbReference type="ARBA" id="ARBA00012266"/>
    </source>
</evidence>
<keyword evidence="2" id="KW-0315">Glutamine amidotransferase</keyword>
<dbReference type="GO" id="GO:0004049">
    <property type="term" value="F:anthranilate synthase activity"/>
    <property type="evidence" value="ECO:0007669"/>
    <property type="project" value="UniProtKB-EC"/>
</dbReference>
<dbReference type="PROSITE" id="PS51273">
    <property type="entry name" value="GATASE_TYPE_1"/>
    <property type="match status" value="1"/>
</dbReference>
<dbReference type="FunFam" id="3.40.50.880:FF:000003">
    <property type="entry name" value="Anthranilate synthase component II"/>
    <property type="match status" value="1"/>
</dbReference>
<name>A0A429VB01_9SPHN</name>